<proteinExistence type="predicted"/>
<evidence type="ECO:0000313" key="1">
    <source>
        <dbReference type="EMBL" id="KAK7463982.1"/>
    </source>
</evidence>
<keyword evidence="2" id="KW-1185">Reference proteome</keyword>
<comment type="caution">
    <text evidence="1">The sequence shown here is derived from an EMBL/GenBank/DDBJ whole genome shotgun (WGS) entry which is preliminary data.</text>
</comment>
<organism evidence="1 2">
    <name type="scientific">Batillaria attramentaria</name>
    <dbReference type="NCBI Taxonomy" id="370345"/>
    <lineage>
        <taxon>Eukaryota</taxon>
        <taxon>Metazoa</taxon>
        <taxon>Spiralia</taxon>
        <taxon>Lophotrochozoa</taxon>
        <taxon>Mollusca</taxon>
        <taxon>Gastropoda</taxon>
        <taxon>Caenogastropoda</taxon>
        <taxon>Sorbeoconcha</taxon>
        <taxon>Cerithioidea</taxon>
        <taxon>Batillariidae</taxon>
        <taxon>Batillaria</taxon>
    </lineage>
</organism>
<name>A0ABD0J7A8_9CAEN</name>
<gene>
    <name evidence="1" type="ORF">BaRGS_00038022</name>
</gene>
<dbReference type="AlphaFoldDB" id="A0ABD0J7A8"/>
<protein>
    <submittedName>
        <fullName evidence="1">Uncharacterized protein</fullName>
    </submittedName>
</protein>
<evidence type="ECO:0000313" key="2">
    <source>
        <dbReference type="Proteomes" id="UP001519460"/>
    </source>
</evidence>
<dbReference type="Proteomes" id="UP001519460">
    <property type="component" value="Unassembled WGS sequence"/>
</dbReference>
<reference evidence="1 2" key="1">
    <citation type="journal article" date="2023" name="Sci. Data">
        <title>Genome assembly of the Korean intertidal mud-creeper Batillaria attramentaria.</title>
        <authorList>
            <person name="Patra A.K."/>
            <person name="Ho P.T."/>
            <person name="Jun S."/>
            <person name="Lee S.J."/>
            <person name="Kim Y."/>
            <person name="Won Y.J."/>
        </authorList>
    </citation>
    <scope>NUCLEOTIDE SEQUENCE [LARGE SCALE GENOMIC DNA]</scope>
    <source>
        <strain evidence="1">Wonlab-2016</strain>
    </source>
</reference>
<accession>A0ABD0J7A8</accession>
<dbReference type="EMBL" id="JACVVK020000594">
    <property type="protein sequence ID" value="KAK7463982.1"/>
    <property type="molecule type" value="Genomic_DNA"/>
</dbReference>
<sequence>MCTSQLLKELMLSGFQGKKGDKAPTFTPSGWPLPPRLCKAGDLLGKNGRKSVDVLYGVADQIVSVLARALKCNTTRFGQDTNEY</sequence>